<dbReference type="SMART" id="SM01092">
    <property type="entry name" value="CO_deh_flav_C"/>
    <property type="match status" value="1"/>
</dbReference>
<proteinExistence type="predicted"/>
<protein>
    <submittedName>
        <fullName evidence="5">Carbon monoxide dehydrogenase</fullName>
    </submittedName>
</protein>
<dbReference type="AlphaFoldDB" id="A0A2W2AT62"/>
<dbReference type="PANTHER" id="PTHR42659:SF2">
    <property type="entry name" value="XANTHINE DEHYDROGENASE SUBUNIT C-RELATED"/>
    <property type="match status" value="1"/>
</dbReference>
<dbReference type="EMBL" id="QKVK01000004">
    <property type="protein sequence ID" value="PZF76852.1"/>
    <property type="molecule type" value="Genomic_DNA"/>
</dbReference>
<accession>A0A2W2AT62</accession>
<dbReference type="PANTHER" id="PTHR42659">
    <property type="entry name" value="XANTHINE DEHYDROGENASE SUBUNIT C-RELATED"/>
    <property type="match status" value="1"/>
</dbReference>
<dbReference type="InterPro" id="IPR051312">
    <property type="entry name" value="Diverse_Substr_Oxidored"/>
</dbReference>
<sequence length="262" mass="26659">MENFNYHRPASVDDAVKAAKAHPEAKYMSGGQTLIPAMKQGLAAPSDIIDLGALKNSGVSLGSSLVIKAGTTHAEVASNADVKKAIPALAGLAANIGDPHVRHKGTIGGSIANNDPAADYPSACLGLGATIHTNARKIAADDFFTGLFSTALEEGEVVTAVEFPLPKKAGYAKFPNPASRYAMIGVFVADTGSGARAAVTGAGHGVFRAKEIEGALAKGFSAASLNGVKVGTDNVAGDLHASAEYRAHLITVMAKRAVDAAK</sequence>
<gene>
    <name evidence="5" type="ORF">DK847_10305</name>
</gene>
<dbReference type="InterPro" id="IPR002346">
    <property type="entry name" value="Mopterin_DH_FAD-bd"/>
</dbReference>
<evidence type="ECO:0000259" key="4">
    <source>
        <dbReference type="PROSITE" id="PS51387"/>
    </source>
</evidence>
<dbReference type="SUPFAM" id="SSF56176">
    <property type="entry name" value="FAD-binding/transporter-associated domain-like"/>
    <property type="match status" value="1"/>
</dbReference>
<dbReference type="Gene3D" id="3.30.465.10">
    <property type="match status" value="1"/>
</dbReference>
<evidence type="ECO:0000313" key="6">
    <source>
        <dbReference type="Proteomes" id="UP000248795"/>
    </source>
</evidence>
<keyword evidence="2" id="KW-0274">FAD</keyword>
<dbReference type="InterPro" id="IPR036683">
    <property type="entry name" value="CO_DH_flav_C_dom_sf"/>
</dbReference>
<evidence type="ECO:0000313" key="5">
    <source>
        <dbReference type="EMBL" id="PZF76852.1"/>
    </source>
</evidence>
<evidence type="ECO:0000256" key="1">
    <source>
        <dbReference type="ARBA" id="ARBA00022630"/>
    </source>
</evidence>
<name>A0A2W2AT62_9HYPH</name>
<dbReference type="PROSITE" id="PS51387">
    <property type="entry name" value="FAD_PCMH"/>
    <property type="match status" value="1"/>
</dbReference>
<dbReference type="GO" id="GO:0016491">
    <property type="term" value="F:oxidoreductase activity"/>
    <property type="evidence" value="ECO:0007669"/>
    <property type="project" value="UniProtKB-KW"/>
</dbReference>
<dbReference type="InterPro" id="IPR016166">
    <property type="entry name" value="FAD-bd_PCMH"/>
</dbReference>
<dbReference type="Gene3D" id="3.30.43.10">
    <property type="entry name" value="Uridine Diphospho-n-acetylenolpyruvylglucosamine Reductase, domain 2"/>
    <property type="match status" value="1"/>
</dbReference>
<dbReference type="RefSeq" id="WP_111198367.1">
    <property type="nucleotide sequence ID" value="NZ_QKVK01000004.1"/>
</dbReference>
<evidence type="ECO:0000256" key="2">
    <source>
        <dbReference type="ARBA" id="ARBA00022827"/>
    </source>
</evidence>
<dbReference type="Gene3D" id="3.30.390.50">
    <property type="entry name" value="CO dehydrogenase flavoprotein, C-terminal domain"/>
    <property type="match status" value="1"/>
</dbReference>
<dbReference type="InterPro" id="IPR016167">
    <property type="entry name" value="FAD-bd_PCMH_sub1"/>
</dbReference>
<keyword evidence="6" id="KW-1185">Reference proteome</keyword>
<dbReference type="Proteomes" id="UP000248795">
    <property type="component" value="Unassembled WGS sequence"/>
</dbReference>
<dbReference type="SUPFAM" id="SSF55447">
    <property type="entry name" value="CO dehydrogenase flavoprotein C-terminal domain-like"/>
    <property type="match status" value="1"/>
</dbReference>
<reference evidence="6" key="1">
    <citation type="submission" date="2018-06" db="EMBL/GenBank/DDBJ databases">
        <title>Aestuariibacter litoralis strain KCTC 52945T.</title>
        <authorList>
            <person name="Li X."/>
            <person name="Salam N."/>
            <person name="Li J.-L."/>
            <person name="Chen Y.-M."/>
            <person name="Yang Z.-W."/>
            <person name="Zhang L.-Y."/>
            <person name="Han M.-X."/>
            <person name="Xiao M."/>
            <person name="Li W.-J."/>
        </authorList>
    </citation>
    <scope>NUCLEOTIDE SEQUENCE [LARGE SCALE GENOMIC DNA]</scope>
    <source>
        <strain evidence="6">KCTC 52945</strain>
    </source>
</reference>
<dbReference type="InterPro" id="IPR016169">
    <property type="entry name" value="FAD-bd_PCMH_sub2"/>
</dbReference>
<comment type="caution">
    <text evidence="5">The sequence shown here is derived from an EMBL/GenBank/DDBJ whole genome shotgun (WGS) entry which is preliminary data.</text>
</comment>
<evidence type="ECO:0000256" key="3">
    <source>
        <dbReference type="ARBA" id="ARBA00023002"/>
    </source>
</evidence>
<dbReference type="InterPro" id="IPR036318">
    <property type="entry name" value="FAD-bd_PCMH-like_sf"/>
</dbReference>
<dbReference type="GO" id="GO:0071949">
    <property type="term" value="F:FAD binding"/>
    <property type="evidence" value="ECO:0007669"/>
    <property type="project" value="InterPro"/>
</dbReference>
<organism evidence="5 6">
    <name type="scientific">Aestuariivirga litoralis</name>
    <dbReference type="NCBI Taxonomy" id="2650924"/>
    <lineage>
        <taxon>Bacteria</taxon>
        <taxon>Pseudomonadati</taxon>
        <taxon>Pseudomonadota</taxon>
        <taxon>Alphaproteobacteria</taxon>
        <taxon>Hyphomicrobiales</taxon>
        <taxon>Aestuariivirgaceae</taxon>
        <taxon>Aestuariivirga</taxon>
    </lineage>
</organism>
<dbReference type="Pfam" id="PF00941">
    <property type="entry name" value="FAD_binding_5"/>
    <property type="match status" value="1"/>
</dbReference>
<keyword evidence="3" id="KW-0560">Oxidoreductase</keyword>
<keyword evidence="1" id="KW-0285">Flavoprotein</keyword>
<feature type="domain" description="FAD-binding PCMH-type" evidence="4">
    <location>
        <begin position="1"/>
        <end position="168"/>
    </location>
</feature>
<dbReference type="InterPro" id="IPR005107">
    <property type="entry name" value="CO_DH_flav_C"/>
</dbReference>